<keyword evidence="4" id="KW-0862">Zinc</keyword>
<feature type="domain" description="Metallo-beta-lactamase" evidence="5">
    <location>
        <begin position="25"/>
        <end position="234"/>
    </location>
</feature>
<name>A0A381S724_9ZZZZ</name>
<accession>A0A381S724</accession>
<dbReference type="SUPFAM" id="SSF56281">
    <property type="entry name" value="Metallo-hydrolase/oxidoreductase"/>
    <property type="match status" value="1"/>
</dbReference>
<evidence type="ECO:0000256" key="1">
    <source>
        <dbReference type="ARBA" id="ARBA00007749"/>
    </source>
</evidence>
<evidence type="ECO:0000256" key="4">
    <source>
        <dbReference type="ARBA" id="ARBA00022833"/>
    </source>
</evidence>
<gene>
    <name evidence="6" type="ORF">METZ01_LOCUS52123</name>
</gene>
<evidence type="ECO:0000256" key="3">
    <source>
        <dbReference type="ARBA" id="ARBA00022801"/>
    </source>
</evidence>
<dbReference type="SMART" id="SM00849">
    <property type="entry name" value="Lactamase_B"/>
    <property type="match status" value="1"/>
</dbReference>
<dbReference type="PANTHER" id="PTHR42978">
    <property type="entry name" value="QUORUM-QUENCHING LACTONASE YTNP-RELATED-RELATED"/>
    <property type="match status" value="1"/>
</dbReference>
<dbReference type="InterPro" id="IPR001279">
    <property type="entry name" value="Metallo-B-lactamas"/>
</dbReference>
<keyword evidence="3" id="KW-0378">Hydrolase</keyword>
<evidence type="ECO:0000313" key="6">
    <source>
        <dbReference type="EMBL" id="SUZ99269.1"/>
    </source>
</evidence>
<keyword evidence="2" id="KW-0479">Metal-binding</keyword>
<dbReference type="InterPro" id="IPR051013">
    <property type="entry name" value="MBL_superfamily_lactonases"/>
</dbReference>
<dbReference type="GO" id="GO:0046872">
    <property type="term" value="F:metal ion binding"/>
    <property type="evidence" value="ECO:0007669"/>
    <property type="project" value="UniProtKB-KW"/>
</dbReference>
<dbReference type="GO" id="GO:0016787">
    <property type="term" value="F:hydrolase activity"/>
    <property type="evidence" value="ECO:0007669"/>
    <property type="project" value="UniProtKB-KW"/>
</dbReference>
<dbReference type="InterPro" id="IPR036866">
    <property type="entry name" value="RibonucZ/Hydroxyglut_hydro"/>
</dbReference>
<comment type="similarity">
    <text evidence="1">Belongs to the metallo-beta-lactamase superfamily.</text>
</comment>
<dbReference type="Pfam" id="PF00753">
    <property type="entry name" value="Lactamase_B"/>
    <property type="match status" value="1"/>
</dbReference>
<dbReference type="AlphaFoldDB" id="A0A381S724"/>
<protein>
    <recommendedName>
        <fullName evidence="5">Metallo-beta-lactamase domain-containing protein</fullName>
    </recommendedName>
</protein>
<dbReference type="EMBL" id="UINC01002686">
    <property type="protein sequence ID" value="SUZ99269.1"/>
    <property type="molecule type" value="Genomic_DNA"/>
</dbReference>
<evidence type="ECO:0000259" key="5">
    <source>
        <dbReference type="SMART" id="SM00849"/>
    </source>
</evidence>
<evidence type="ECO:0000256" key="2">
    <source>
        <dbReference type="ARBA" id="ARBA00022723"/>
    </source>
</evidence>
<dbReference type="PANTHER" id="PTHR42978:SF6">
    <property type="entry name" value="QUORUM-QUENCHING LACTONASE YTNP-RELATED"/>
    <property type="match status" value="1"/>
</dbReference>
<reference evidence="6" key="1">
    <citation type="submission" date="2018-05" db="EMBL/GenBank/DDBJ databases">
        <authorList>
            <person name="Lanie J.A."/>
            <person name="Ng W.-L."/>
            <person name="Kazmierczak K.M."/>
            <person name="Andrzejewski T.M."/>
            <person name="Davidsen T.M."/>
            <person name="Wayne K.J."/>
            <person name="Tettelin H."/>
            <person name="Glass J.I."/>
            <person name="Rusch D."/>
            <person name="Podicherti R."/>
            <person name="Tsui H.-C.T."/>
            <person name="Winkler M.E."/>
        </authorList>
    </citation>
    <scope>NUCLEOTIDE SEQUENCE</scope>
</reference>
<organism evidence="6">
    <name type="scientific">marine metagenome</name>
    <dbReference type="NCBI Taxonomy" id="408172"/>
    <lineage>
        <taxon>unclassified sequences</taxon>
        <taxon>metagenomes</taxon>
        <taxon>ecological metagenomes</taxon>
    </lineage>
</organism>
<dbReference type="CDD" id="cd16281">
    <property type="entry name" value="metallo-hydrolase-like_MBL-fold"/>
    <property type="match status" value="1"/>
</dbReference>
<sequence length="260" mass="29688">MFGIIPKPLWEKQAPADEMNRIGMVTRSLLLVSDSRKILIDTGNGTKWDEKYKKIYNIDTSRYNIESSLAKYGYTATDITDVFCTHLHFDHVGGNTKIDDGKIVPTFPNAKYWVSQENWNLANHPSQKDSGSFLEIDWKVLAENGMIEIVDGHESFIDGIEPYLTYGHTTGLMHPVISHGNRSVFYGADIFPMVAHIPVPWVMAYDIHPVVTVQEKERLLSKIVNENWVLFFEHDPNIQACTIHQDGKHFKMKNPVIISE</sequence>
<proteinExistence type="inferred from homology"/>
<dbReference type="Gene3D" id="3.60.15.10">
    <property type="entry name" value="Ribonuclease Z/Hydroxyacylglutathione hydrolase-like"/>
    <property type="match status" value="1"/>
</dbReference>